<evidence type="ECO:0000256" key="1">
    <source>
        <dbReference type="SAM" id="MobiDB-lite"/>
    </source>
</evidence>
<keyword evidence="4" id="KW-1185">Reference proteome</keyword>
<dbReference type="Proteomes" id="UP001652661">
    <property type="component" value="Chromosome 3R"/>
</dbReference>
<dbReference type="PANTHER" id="PTHR22933:SF32">
    <property type="entry name" value="MIND THE GAP, ISOFORM E"/>
    <property type="match status" value="1"/>
</dbReference>
<dbReference type="InterPro" id="IPR002557">
    <property type="entry name" value="Chitin-bd_dom"/>
</dbReference>
<dbReference type="InterPro" id="IPR036508">
    <property type="entry name" value="Chitin-bd_dom_sf"/>
</dbReference>
<feature type="signal peptide" evidence="2">
    <location>
        <begin position="1"/>
        <end position="19"/>
    </location>
</feature>
<feature type="domain" description="Chitin-binding type-2" evidence="3">
    <location>
        <begin position="389"/>
        <end position="452"/>
    </location>
</feature>
<reference evidence="5" key="1">
    <citation type="submission" date="2025-08" db="UniProtKB">
        <authorList>
            <consortium name="RefSeq"/>
        </authorList>
    </citation>
    <scope>IDENTIFICATION</scope>
    <source>
        <strain evidence="5">14028-0561.14</strain>
        <tissue evidence="5">Whole fly</tissue>
    </source>
</reference>
<dbReference type="InterPro" id="IPR052976">
    <property type="entry name" value="Scoloptoxin-like"/>
</dbReference>
<evidence type="ECO:0000313" key="5">
    <source>
        <dbReference type="RefSeq" id="XP_070142873.1"/>
    </source>
</evidence>
<protein>
    <submittedName>
        <fullName evidence="5">Uncharacterized protein mtg isoform X1</fullName>
    </submittedName>
</protein>
<dbReference type="SMART" id="SM00494">
    <property type="entry name" value="ChtBD2"/>
    <property type="match status" value="1"/>
</dbReference>
<evidence type="ECO:0000256" key="2">
    <source>
        <dbReference type="SAM" id="SignalP"/>
    </source>
</evidence>
<dbReference type="Gene3D" id="2.170.140.10">
    <property type="entry name" value="Chitin binding domain"/>
    <property type="match status" value="1"/>
</dbReference>
<proteinExistence type="predicted"/>
<name>A0ABM4GJI0_DROKI</name>
<dbReference type="RefSeq" id="XP_070142873.1">
    <property type="nucleotide sequence ID" value="XM_070286772.1"/>
</dbReference>
<feature type="chain" id="PRO_5045945171" evidence="2">
    <location>
        <begin position="20"/>
        <end position="552"/>
    </location>
</feature>
<dbReference type="SUPFAM" id="SSF57625">
    <property type="entry name" value="Invertebrate chitin-binding proteins"/>
    <property type="match status" value="1"/>
</dbReference>
<feature type="region of interest" description="Disordered" evidence="1">
    <location>
        <begin position="509"/>
        <end position="552"/>
    </location>
</feature>
<dbReference type="GeneID" id="108085015"/>
<dbReference type="PANTHER" id="PTHR22933">
    <property type="entry name" value="FI18007P1-RELATED"/>
    <property type="match status" value="1"/>
</dbReference>
<dbReference type="Pfam" id="PF01607">
    <property type="entry name" value="CBM_14"/>
    <property type="match status" value="1"/>
</dbReference>
<dbReference type="PROSITE" id="PS50940">
    <property type="entry name" value="CHIT_BIND_II"/>
    <property type="match status" value="1"/>
</dbReference>
<evidence type="ECO:0000313" key="4">
    <source>
        <dbReference type="Proteomes" id="UP001652661"/>
    </source>
</evidence>
<sequence>MNFFVIGFLIMQAARLACGTCVLSSDFGFIIDCNFKKSGLFRVRNLGGLKAHFGLGFSLGDELGFPESLGNVESDRRRAISYKNGAPPDLVGVLPSTQQQVKAPVQQPLPEKRISSRSTGAAPYNLQQVQQAQQAQQVQQQLKLKQQLLLLQQQQQAQKAQLMTEARPLPLGVPAFRPIPKKQQQEIAAAGPAPTTAERRVAVDTPEPRVSVNNKLISANDKPHSNRTFHVANPVVSQPVAVPVFQAMPDSIARIANVGKEHRTVSNHPNYLQFEEPKFDLKDVTVEELAAAANVTVDTIKHAIYVREQQLKAEHRAQLAAKLREEFMRTSTVKTTTTTTTTSTPRPQKSLAEHKVSKVMNAPKEYYPVGYDKNFDDNFKSKVDLPPTSFSCAKQKHFPGLYADTDLGCMVFHVCALTDDGMVRKSFLCPENTLFDQTILKCNWWFYVDCSSSTSIYDSNIPISKSYQLMKSLTYFSKFAGGQRQGQEQDGAKDENALDIDSLRESMEGVLRRQEQAKKAEQREAEEKEQRSRPKEDHEHVVPAEGEQRLSN</sequence>
<organism evidence="4 5">
    <name type="scientific">Drosophila kikkawai</name>
    <name type="common">Fruit fly</name>
    <dbReference type="NCBI Taxonomy" id="30033"/>
    <lineage>
        <taxon>Eukaryota</taxon>
        <taxon>Metazoa</taxon>
        <taxon>Ecdysozoa</taxon>
        <taxon>Arthropoda</taxon>
        <taxon>Hexapoda</taxon>
        <taxon>Insecta</taxon>
        <taxon>Pterygota</taxon>
        <taxon>Neoptera</taxon>
        <taxon>Endopterygota</taxon>
        <taxon>Diptera</taxon>
        <taxon>Brachycera</taxon>
        <taxon>Muscomorpha</taxon>
        <taxon>Ephydroidea</taxon>
        <taxon>Drosophilidae</taxon>
        <taxon>Drosophila</taxon>
        <taxon>Sophophora</taxon>
    </lineage>
</organism>
<accession>A0ABM4GJI0</accession>
<evidence type="ECO:0000259" key="3">
    <source>
        <dbReference type="PROSITE" id="PS50940"/>
    </source>
</evidence>
<gene>
    <name evidence="5" type="primary">mtg</name>
</gene>
<keyword evidence="2" id="KW-0732">Signal</keyword>